<feature type="transmembrane region" description="Helical" evidence="3">
    <location>
        <begin position="447"/>
        <end position="467"/>
    </location>
</feature>
<feature type="transmembrane region" description="Helical" evidence="3">
    <location>
        <begin position="681"/>
        <end position="703"/>
    </location>
</feature>
<evidence type="ECO:0000259" key="5">
    <source>
        <dbReference type="PROSITE" id="PS50835"/>
    </source>
</evidence>
<evidence type="ECO:0000259" key="4">
    <source>
        <dbReference type="PROSITE" id="PS50104"/>
    </source>
</evidence>
<feature type="domain" description="Ig-like" evidence="5">
    <location>
        <begin position="97"/>
        <end position="198"/>
    </location>
</feature>
<dbReference type="Proteomes" id="UP001497497">
    <property type="component" value="Unassembled WGS sequence"/>
</dbReference>
<evidence type="ECO:0000256" key="3">
    <source>
        <dbReference type="SAM" id="Phobius"/>
    </source>
</evidence>
<keyword evidence="3" id="KW-0812">Transmembrane</keyword>
<protein>
    <recommendedName>
        <fullName evidence="8">TIR domain-containing protein</fullName>
    </recommendedName>
</protein>
<feature type="region of interest" description="Disordered" evidence="2">
    <location>
        <begin position="205"/>
        <end position="237"/>
    </location>
</feature>
<proteinExistence type="inferred from homology"/>
<dbReference type="Gene3D" id="2.60.40.10">
    <property type="entry name" value="Immunoglobulins"/>
    <property type="match status" value="1"/>
</dbReference>
<keyword evidence="3" id="KW-0472">Membrane</keyword>
<evidence type="ECO:0000313" key="6">
    <source>
        <dbReference type="EMBL" id="CAL1528991.1"/>
    </source>
</evidence>
<evidence type="ECO:0000256" key="2">
    <source>
        <dbReference type="SAM" id="MobiDB-lite"/>
    </source>
</evidence>
<feature type="transmembrane region" description="Helical" evidence="3">
    <location>
        <begin position="32"/>
        <end position="54"/>
    </location>
</feature>
<dbReference type="InterPro" id="IPR007110">
    <property type="entry name" value="Ig-like_dom"/>
</dbReference>
<gene>
    <name evidence="6" type="ORF">GSLYS_00003161001</name>
</gene>
<dbReference type="PROSITE" id="PS50835">
    <property type="entry name" value="IG_LIKE"/>
    <property type="match status" value="1"/>
</dbReference>
<evidence type="ECO:0008006" key="8">
    <source>
        <dbReference type="Google" id="ProtNLM"/>
    </source>
</evidence>
<name>A0AAV2H5M5_LYMST</name>
<keyword evidence="3" id="KW-1133">Transmembrane helix</keyword>
<feature type="domain" description="TIR" evidence="4">
    <location>
        <begin position="515"/>
        <end position="643"/>
    </location>
</feature>
<dbReference type="Gene3D" id="3.40.50.10140">
    <property type="entry name" value="Toll/interleukin-1 receptor homology (TIR) domain"/>
    <property type="match status" value="1"/>
</dbReference>
<evidence type="ECO:0000313" key="7">
    <source>
        <dbReference type="Proteomes" id="UP001497497"/>
    </source>
</evidence>
<organism evidence="6 7">
    <name type="scientific">Lymnaea stagnalis</name>
    <name type="common">Great pond snail</name>
    <name type="synonym">Helix stagnalis</name>
    <dbReference type="NCBI Taxonomy" id="6523"/>
    <lineage>
        <taxon>Eukaryota</taxon>
        <taxon>Metazoa</taxon>
        <taxon>Spiralia</taxon>
        <taxon>Lophotrochozoa</taxon>
        <taxon>Mollusca</taxon>
        <taxon>Gastropoda</taxon>
        <taxon>Heterobranchia</taxon>
        <taxon>Euthyneura</taxon>
        <taxon>Panpulmonata</taxon>
        <taxon>Hygrophila</taxon>
        <taxon>Lymnaeoidea</taxon>
        <taxon>Lymnaeidae</taxon>
        <taxon>Lymnaea</taxon>
    </lineage>
</organism>
<keyword evidence="7" id="KW-1185">Reference proteome</keyword>
<accession>A0AAV2H5M5</accession>
<comment type="similarity">
    <text evidence="1">Belongs to the interleukin-1 receptor family.</text>
</comment>
<dbReference type="InterPro" id="IPR013783">
    <property type="entry name" value="Ig-like_fold"/>
</dbReference>
<dbReference type="GO" id="GO:0007165">
    <property type="term" value="P:signal transduction"/>
    <property type="evidence" value="ECO:0007669"/>
    <property type="project" value="InterPro"/>
</dbReference>
<evidence type="ECO:0000256" key="1">
    <source>
        <dbReference type="ARBA" id="ARBA00009752"/>
    </source>
</evidence>
<reference evidence="6 7" key="1">
    <citation type="submission" date="2024-04" db="EMBL/GenBank/DDBJ databases">
        <authorList>
            <consortium name="Genoscope - CEA"/>
            <person name="William W."/>
        </authorList>
    </citation>
    <scope>NUCLEOTIDE SEQUENCE [LARGE SCALE GENOMIC DNA]</scope>
</reference>
<dbReference type="InterPro" id="IPR036179">
    <property type="entry name" value="Ig-like_dom_sf"/>
</dbReference>
<dbReference type="InterPro" id="IPR035897">
    <property type="entry name" value="Toll_tir_struct_dom_sf"/>
</dbReference>
<comment type="caution">
    <text evidence="6">The sequence shown here is derived from an EMBL/GenBank/DDBJ whole genome shotgun (WGS) entry which is preliminary data.</text>
</comment>
<dbReference type="EMBL" id="CAXITT010000041">
    <property type="protein sequence ID" value="CAL1528991.1"/>
    <property type="molecule type" value="Genomic_DNA"/>
</dbReference>
<dbReference type="AlphaFoldDB" id="A0AAV2H5M5"/>
<dbReference type="SUPFAM" id="SSF52200">
    <property type="entry name" value="Toll/Interleukin receptor TIR domain"/>
    <property type="match status" value="1"/>
</dbReference>
<dbReference type="SUPFAM" id="SSF48726">
    <property type="entry name" value="Immunoglobulin"/>
    <property type="match status" value="1"/>
</dbReference>
<dbReference type="Pfam" id="PF01582">
    <property type="entry name" value="TIR"/>
    <property type="match status" value="1"/>
</dbReference>
<dbReference type="PROSITE" id="PS50104">
    <property type="entry name" value="TIR"/>
    <property type="match status" value="1"/>
</dbReference>
<dbReference type="InterPro" id="IPR000157">
    <property type="entry name" value="TIR_dom"/>
</dbReference>
<sequence length="708" mass="82115">MFIFIKDVILHAAYLIYLKLKALMKKYGWKRLVVFLLVSFLLNLVLICGGWNFLQLMSGLIIRGIHEWFDSQVIEITYPELIFGRNIPHPLTLGKGPPFYLTTFYRYNKEDVVFTCEYNVFSARKAFPIYKNANWRKNGVPVIVNERIYVNISIQLLAKVDQLEYYSVKSTLTIEMIEETDFGGYTCVYYNPMHTLVTPGPSMWEDFNKKNTQPSDKLHDPKCQCNPPKKIKQPENCPLSRQKQQGQRGALKEQTLDCFTEFRLEKINKGIISNALNPGSIFITSAHYITNTDIEDLEYDVTFPSDKSCCSKLVWLYWYWFRDGFFQRPPFTRTRIDGKVKYFYRYQCMCPSSYGTKEFTLSRNYFNLTTRSYDRADIVFPFKLRLVPTLSHPWSSRNGSDILNLVDPSLSCWDSDFTTESNINTVCAVISLLLESAFENLIFYEEWIFNVSIFIILMCVSFIPLYLNRCCSRPILSACLTYGRRETTLAAVKGEPITYTGTCVGRNTDIHPDKFRYQVYISYEENNQFDLMIAQHIKGLLLTLNLSVFDCNSDVLPGMPVLEAIGKAIDSSYRFVVIASKHYLEDEVKVMEFDSIQRAILSQNCKLKDRLIIIQSEIFEIQRIYRVPHILIHEVARGVDAMDDLSLTHFLKWETATRPSNVSVKPDDFYNNVRQIINRKLALAIGIALCFLVINGIGIRPYFFSNEQ</sequence>